<sequence>MGDEEKLLATLIGNDTFHNEEAKVSGIAQRAIDKGFSSLSAAQKKVLEPFMSHECDGYTDPGGFHHDCPNTLEGSELSEAYEEFSEHEAILCESCREEVNFQDYQREKFMRD</sequence>
<gene>
    <name evidence="1" type="ORF">ACFFJ3_13040</name>
</gene>
<proteinExistence type="predicted"/>
<reference evidence="1 2" key="1">
    <citation type="submission" date="2024-09" db="EMBL/GenBank/DDBJ databases">
        <authorList>
            <person name="Sun Q."/>
            <person name="Mori K."/>
        </authorList>
    </citation>
    <scope>NUCLEOTIDE SEQUENCE [LARGE SCALE GENOMIC DNA]</scope>
    <source>
        <strain evidence="1 2">CCM 8626</strain>
    </source>
</reference>
<comment type="caution">
    <text evidence="1">The sequence shown here is derived from an EMBL/GenBank/DDBJ whole genome shotgun (WGS) entry which is preliminary data.</text>
</comment>
<accession>A0ABV6EEK8</accession>
<dbReference type="EMBL" id="JBHLXG010000010">
    <property type="protein sequence ID" value="MFC0227422.1"/>
    <property type="molecule type" value="Genomic_DNA"/>
</dbReference>
<dbReference type="RefSeq" id="WP_380675956.1">
    <property type="nucleotide sequence ID" value="NZ_CP173186.1"/>
</dbReference>
<name>A0ABV6EEK8_9GAMM</name>
<organism evidence="1 2">
    <name type="scientific">Serratia aquatilis</name>
    <dbReference type="NCBI Taxonomy" id="1737515"/>
    <lineage>
        <taxon>Bacteria</taxon>
        <taxon>Pseudomonadati</taxon>
        <taxon>Pseudomonadota</taxon>
        <taxon>Gammaproteobacteria</taxon>
        <taxon>Enterobacterales</taxon>
        <taxon>Yersiniaceae</taxon>
        <taxon>Serratia</taxon>
    </lineage>
</organism>
<keyword evidence="2" id="KW-1185">Reference proteome</keyword>
<dbReference type="Proteomes" id="UP001589792">
    <property type="component" value="Unassembled WGS sequence"/>
</dbReference>
<protein>
    <submittedName>
        <fullName evidence="1">Uncharacterized protein</fullName>
    </submittedName>
</protein>
<evidence type="ECO:0000313" key="1">
    <source>
        <dbReference type="EMBL" id="MFC0227422.1"/>
    </source>
</evidence>
<evidence type="ECO:0000313" key="2">
    <source>
        <dbReference type="Proteomes" id="UP001589792"/>
    </source>
</evidence>